<dbReference type="EMBL" id="QXTE01000043">
    <property type="protein sequence ID" value="TFK10275.1"/>
    <property type="molecule type" value="Genomic_DNA"/>
</dbReference>
<protein>
    <submittedName>
        <fullName evidence="1">Replication protein A 14 kDa subunit</fullName>
    </submittedName>
</protein>
<name>A0A4D9EMN2_9SAUR</name>
<comment type="caution">
    <text evidence="1">The sequence shown here is derived from an EMBL/GenBank/DDBJ whole genome shotgun (WGS) entry which is preliminary data.</text>
</comment>
<gene>
    <name evidence="1" type="ORF">DR999_PMT06649</name>
</gene>
<organism evidence="1 2">
    <name type="scientific">Platysternon megacephalum</name>
    <name type="common">big-headed turtle</name>
    <dbReference type="NCBI Taxonomy" id="55544"/>
    <lineage>
        <taxon>Eukaryota</taxon>
        <taxon>Metazoa</taxon>
        <taxon>Chordata</taxon>
        <taxon>Craniata</taxon>
        <taxon>Vertebrata</taxon>
        <taxon>Euteleostomi</taxon>
        <taxon>Archelosauria</taxon>
        <taxon>Testudinata</taxon>
        <taxon>Testudines</taxon>
        <taxon>Cryptodira</taxon>
        <taxon>Durocryptodira</taxon>
        <taxon>Testudinoidea</taxon>
        <taxon>Platysternidae</taxon>
        <taxon>Platysternon</taxon>
    </lineage>
</organism>
<evidence type="ECO:0000313" key="1">
    <source>
        <dbReference type="EMBL" id="TFK10275.1"/>
    </source>
</evidence>
<dbReference type="Proteomes" id="UP000297703">
    <property type="component" value="Unassembled WGS sequence"/>
</dbReference>
<reference evidence="1 2" key="1">
    <citation type="submission" date="2019-04" db="EMBL/GenBank/DDBJ databases">
        <title>Draft genome of the big-headed turtle Platysternon megacephalum.</title>
        <authorList>
            <person name="Gong S."/>
        </authorList>
    </citation>
    <scope>NUCLEOTIDE SEQUENCE [LARGE SCALE GENOMIC DNA]</scope>
    <source>
        <strain evidence="1">DO16091913</strain>
        <tissue evidence="1">Muscle</tissue>
    </source>
</reference>
<evidence type="ECO:0000313" key="2">
    <source>
        <dbReference type="Proteomes" id="UP000297703"/>
    </source>
</evidence>
<proteinExistence type="predicted"/>
<accession>A0A4D9EMN2</accession>
<dbReference type="AlphaFoldDB" id="A0A4D9EMN2"/>
<sequence>MQHHTIDIGSLSTALSDTGLPIENWENTASVVDGPDSSTVVHIGVNYSSPCQLIPLCPNKIFPMEARSGTATCPPLGFVLWGGTAIIVAGAPFPVATLKVMH</sequence>
<reference evidence="1 2" key="2">
    <citation type="submission" date="2019-04" db="EMBL/GenBank/DDBJ databases">
        <title>The genome sequence of big-headed turtle.</title>
        <authorList>
            <person name="Gong S."/>
        </authorList>
    </citation>
    <scope>NUCLEOTIDE SEQUENCE [LARGE SCALE GENOMIC DNA]</scope>
    <source>
        <strain evidence="1">DO16091913</strain>
        <tissue evidence="1">Muscle</tissue>
    </source>
</reference>
<keyword evidence="2" id="KW-1185">Reference proteome</keyword>